<dbReference type="GO" id="GO:0006355">
    <property type="term" value="P:regulation of DNA-templated transcription"/>
    <property type="evidence" value="ECO:0007669"/>
    <property type="project" value="InterPro"/>
</dbReference>
<evidence type="ECO:0000313" key="10">
    <source>
        <dbReference type="EMBL" id="ABF12566.1"/>
    </source>
</evidence>
<feature type="domain" description="Response regulatory" evidence="8">
    <location>
        <begin position="45"/>
        <end position="160"/>
    </location>
</feature>
<evidence type="ECO:0000256" key="2">
    <source>
        <dbReference type="ARBA" id="ARBA00023012"/>
    </source>
</evidence>
<dbReference type="PROSITE" id="PS50110">
    <property type="entry name" value="RESPONSE_REGULATORY"/>
    <property type="match status" value="1"/>
</dbReference>
<dbReference type="PROSITE" id="PS51755">
    <property type="entry name" value="OMPR_PHOB"/>
    <property type="match status" value="1"/>
</dbReference>
<organism evidence="10 11">
    <name type="scientific">Cupriavidus metallidurans (strain ATCC 43123 / DSM 2839 / NBRC 102507 / CH34)</name>
    <name type="common">Ralstonia metallidurans</name>
    <dbReference type="NCBI Taxonomy" id="266264"/>
    <lineage>
        <taxon>Bacteria</taxon>
        <taxon>Pseudomonadati</taxon>
        <taxon>Pseudomonadota</taxon>
        <taxon>Betaproteobacteria</taxon>
        <taxon>Burkholderiales</taxon>
        <taxon>Burkholderiaceae</taxon>
        <taxon>Cupriavidus</taxon>
    </lineage>
</organism>
<evidence type="ECO:0000256" key="5">
    <source>
        <dbReference type="ARBA" id="ARBA00023163"/>
    </source>
</evidence>
<dbReference type="InterPro" id="IPR016032">
    <property type="entry name" value="Sig_transdc_resp-reg_C-effctor"/>
</dbReference>
<dbReference type="PANTHER" id="PTHR48111">
    <property type="entry name" value="REGULATOR OF RPOS"/>
    <property type="match status" value="1"/>
</dbReference>
<evidence type="ECO:0000313" key="11">
    <source>
        <dbReference type="Proteomes" id="UP000002429"/>
    </source>
</evidence>
<gene>
    <name evidence="10" type="ordered locus">Rmet_5707</name>
</gene>
<dbReference type="Pfam" id="PF00072">
    <property type="entry name" value="Response_reg"/>
    <property type="match status" value="1"/>
</dbReference>
<keyword evidence="10" id="KW-0614">Plasmid</keyword>
<keyword evidence="3" id="KW-0805">Transcription regulation</keyword>
<proteinExistence type="predicted"/>
<dbReference type="Proteomes" id="UP000002429">
    <property type="component" value="Plasmid megaplasmid"/>
</dbReference>
<dbReference type="SUPFAM" id="SSF46894">
    <property type="entry name" value="C-terminal effector domain of the bipartite response regulators"/>
    <property type="match status" value="1"/>
</dbReference>
<evidence type="ECO:0000259" key="8">
    <source>
        <dbReference type="PROSITE" id="PS50110"/>
    </source>
</evidence>
<keyword evidence="2" id="KW-0902">Two-component regulatory system</keyword>
<dbReference type="GO" id="GO:0005829">
    <property type="term" value="C:cytosol"/>
    <property type="evidence" value="ECO:0007669"/>
    <property type="project" value="TreeGrafter"/>
</dbReference>
<keyword evidence="4 7" id="KW-0238">DNA-binding</keyword>
<dbReference type="SMART" id="SM00862">
    <property type="entry name" value="Trans_reg_C"/>
    <property type="match status" value="1"/>
</dbReference>
<dbReference type="InterPro" id="IPR001789">
    <property type="entry name" value="Sig_transdc_resp-reg_receiver"/>
</dbReference>
<dbReference type="GO" id="GO:0000156">
    <property type="term" value="F:phosphorelay response regulator activity"/>
    <property type="evidence" value="ECO:0007669"/>
    <property type="project" value="TreeGrafter"/>
</dbReference>
<dbReference type="KEGG" id="rme:Rmet_5707"/>
<evidence type="ECO:0000256" key="3">
    <source>
        <dbReference type="ARBA" id="ARBA00023015"/>
    </source>
</evidence>
<dbReference type="AlphaFoldDB" id="Q1LBB0"/>
<evidence type="ECO:0000259" key="9">
    <source>
        <dbReference type="PROSITE" id="PS51755"/>
    </source>
</evidence>
<dbReference type="Gene3D" id="1.10.10.10">
    <property type="entry name" value="Winged helix-like DNA-binding domain superfamily/Winged helix DNA-binding domain"/>
    <property type="match status" value="1"/>
</dbReference>
<dbReference type="PANTHER" id="PTHR48111:SF1">
    <property type="entry name" value="TWO-COMPONENT RESPONSE REGULATOR ORR33"/>
    <property type="match status" value="1"/>
</dbReference>
<dbReference type="GO" id="GO:0000976">
    <property type="term" value="F:transcription cis-regulatory region binding"/>
    <property type="evidence" value="ECO:0007669"/>
    <property type="project" value="TreeGrafter"/>
</dbReference>
<dbReference type="GO" id="GO:0032993">
    <property type="term" value="C:protein-DNA complex"/>
    <property type="evidence" value="ECO:0007669"/>
    <property type="project" value="TreeGrafter"/>
</dbReference>
<dbReference type="EMBL" id="CP000353">
    <property type="protein sequence ID" value="ABF12566.1"/>
    <property type="molecule type" value="Genomic_DNA"/>
</dbReference>
<dbReference type="InterPro" id="IPR001867">
    <property type="entry name" value="OmpR/PhoB-type_DNA-bd"/>
</dbReference>
<evidence type="ECO:0000256" key="7">
    <source>
        <dbReference type="PROSITE-ProRule" id="PRU01091"/>
    </source>
</evidence>
<feature type="DNA-binding region" description="OmpR/PhoB-type" evidence="7">
    <location>
        <begin position="171"/>
        <end position="270"/>
    </location>
</feature>
<dbReference type="InterPro" id="IPR036388">
    <property type="entry name" value="WH-like_DNA-bd_sf"/>
</dbReference>
<dbReference type="SUPFAM" id="SSF52172">
    <property type="entry name" value="CheY-like"/>
    <property type="match status" value="1"/>
</dbReference>
<keyword evidence="11" id="KW-1185">Reference proteome</keyword>
<dbReference type="HOGENOM" id="CLU_000445_30_0_4"/>
<evidence type="ECO:0000256" key="4">
    <source>
        <dbReference type="ARBA" id="ARBA00023125"/>
    </source>
</evidence>
<geneLocation type="plasmid" evidence="10 11">
    <name>megaplasmid</name>
</geneLocation>
<evidence type="ECO:0000256" key="1">
    <source>
        <dbReference type="ARBA" id="ARBA00022553"/>
    </source>
</evidence>
<dbReference type="Pfam" id="PF00486">
    <property type="entry name" value="Trans_reg_C"/>
    <property type="match status" value="1"/>
</dbReference>
<dbReference type="eggNOG" id="COG0745">
    <property type="taxonomic scope" value="Bacteria"/>
</dbReference>
<reference evidence="11" key="1">
    <citation type="journal article" date="2010" name="PLoS ONE">
        <title>The complete genome sequence of Cupriavidus metallidurans strain CH34, a master survivalist in harsh and anthropogenic environments.</title>
        <authorList>
            <person name="Janssen P.J."/>
            <person name="Van Houdt R."/>
            <person name="Moors H."/>
            <person name="Monsieurs P."/>
            <person name="Morin N."/>
            <person name="Michaux A."/>
            <person name="Benotmane M.A."/>
            <person name="Leys N."/>
            <person name="Vallaeys T."/>
            <person name="Lapidus A."/>
            <person name="Monchy S."/>
            <person name="Medigue C."/>
            <person name="Taghavi S."/>
            <person name="McCorkle S."/>
            <person name="Dunn J."/>
            <person name="van der Lelie D."/>
            <person name="Mergeay M."/>
        </authorList>
    </citation>
    <scope>NUCLEOTIDE SEQUENCE [LARGE SCALE GENOMIC DNA]</scope>
    <source>
        <strain evidence="11">ATCC 43123 / DSM 2839 / NBRC 102507 / CH34</strain>
    </source>
</reference>
<sequence length="277" mass="30612">MDHSFHRKFPNRPAEWLCYSQSIQHECAPIAGAPGFRKLKVNSIKIALLDAEPSSATGISKVLEAGGVVSSRFTSSERLFRELRRSVFDVVLVSDNLPDDAATDVVQALRRATTFQMPILIIAHHASQVNLIDAFDAGADDYVMFASDPNSLLPRIIGHHRRARRRGGSGGRQLSAGDYTLDLDACCVRFRAETIRLTPKEFALAKLMFSSPAVTLPRDHIEIVVWGSTLPPLSRALAAMVARLRRVLRLRPEHGVTLRGVHSMGYRLDIAAPESRV</sequence>
<keyword evidence="1" id="KW-0597">Phosphoprotein</keyword>
<dbReference type="InterPro" id="IPR011006">
    <property type="entry name" value="CheY-like_superfamily"/>
</dbReference>
<dbReference type="InterPro" id="IPR039420">
    <property type="entry name" value="WalR-like"/>
</dbReference>
<protein>
    <submittedName>
        <fullName evidence="10">Two component transcriptional regulator, winged helix family (Receiver domain)</fullName>
    </submittedName>
</protein>
<keyword evidence="5" id="KW-0804">Transcription</keyword>
<feature type="domain" description="OmpR/PhoB-type" evidence="9">
    <location>
        <begin position="171"/>
        <end position="270"/>
    </location>
</feature>
<name>Q1LBB0_CUPMC</name>
<comment type="caution">
    <text evidence="6">Lacks conserved residue(s) required for the propagation of feature annotation.</text>
</comment>
<evidence type="ECO:0000256" key="6">
    <source>
        <dbReference type="PROSITE-ProRule" id="PRU00169"/>
    </source>
</evidence>
<dbReference type="SMART" id="SM00448">
    <property type="entry name" value="REC"/>
    <property type="match status" value="1"/>
</dbReference>
<accession>Q1LBB0</accession>
<dbReference type="Gene3D" id="3.40.50.2300">
    <property type="match status" value="1"/>
</dbReference>